<keyword evidence="3" id="KW-1185">Reference proteome</keyword>
<gene>
    <name evidence="2" type="ORF">SAMD00023353_11500150</name>
</gene>
<dbReference type="EMBL" id="DF977560">
    <property type="protein sequence ID" value="GAP93291.1"/>
    <property type="molecule type" value="Genomic_DNA"/>
</dbReference>
<keyword evidence="1" id="KW-0732">Signal</keyword>
<proteinExistence type="predicted"/>
<dbReference type="AlphaFoldDB" id="A0A1W2TX62"/>
<dbReference type="Proteomes" id="UP000054516">
    <property type="component" value="Unassembled WGS sequence"/>
</dbReference>
<name>A0A1W2TX62_ROSNE</name>
<feature type="signal peptide" evidence="1">
    <location>
        <begin position="1"/>
        <end position="18"/>
    </location>
</feature>
<sequence>MLRSVAAILLVAATGIQAIRDGDFGTWRVVAAEQVCDPIYGCRQSFAITSDGNVDNKLPGFSASCSNLGGCTVENKESRLELKSGCVPGSISLVQTVDNATNVWAAWGSAPWQSGKAGEFTIPVTKLHIYGE</sequence>
<protein>
    <submittedName>
        <fullName evidence="2">Uncharacterized protein</fullName>
    </submittedName>
</protein>
<evidence type="ECO:0000256" key="1">
    <source>
        <dbReference type="SAM" id="SignalP"/>
    </source>
</evidence>
<organism evidence="2">
    <name type="scientific">Rosellinia necatrix</name>
    <name type="common">White root-rot fungus</name>
    <dbReference type="NCBI Taxonomy" id="77044"/>
    <lineage>
        <taxon>Eukaryota</taxon>
        <taxon>Fungi</taxon>
        <taxon>Dikarya</taxon>
        <taxon>Ascomycota</taxon>
        <taxon>Pezizomycotina</taxon>
        <taxon>Sordariomycetes</taxon>
        <taxon>Xylariomycetidae</taxon>
        <taxon>Xylariales</taxon>
        <taxon>Xylariaceae</taxon>
        <taxon>Rosellinia</taxon>
    </lineage>
</organism>
<evidence type="ECO:0000313" key="2">
    <source>
        <dbReference type="EMBL" id="GAP93291.1"/>
    </source>
</evidence>
<accession>A0A1W2TX62</accession>
<feature type="chain" id="PRO_5010714417" evidence="1">
    <location>
        <begin position="19"/>
        <end position="132"/>
    </location>
</feature>
<reference evidence="2" key="1">
    <citation type="submission" date="2016-03" db="EMBL/GenBank/DDBJ databases">
        <title>Draft genome sequence of Rosellinia necatrix.</title>
        <authorList>
            <person name="Kanematsu S."/>
        </authorList>
    </citation>
    <scope>NUCLEOTIDE SEQUENCE [LARGE SCALE GENOMIC DNA]</scope>
    <source>
        <strain evidence="2">W97</strain>
    </source>
</reference>
<evidence type="ECO:0000313" key="3">
    <source>
        <dbReference type="Proteomes" id="UP000054516"/>
    </source>
</evidence>
<dbReference type="OrthoDB" id="4605805at2759"/>